<dbReference type="Pfam" id="PF02518">
    <property type="entry name" value="HATPase_c"/>
    <property type="match status" value="1"/>
</dbReference>
<dbReference type="Gene3D" id="1.20.5.1930">
    <property type="match status" value="1"/>
</dbReference>
<feature type="domain" description="Histidine kinase/HSP90-like ATPase" evidence="8">
    <location>
        <begin position="107"/>
        <end position="187"/>
    </location>
</feature>
<dbReference type="PANTHER" id="PTHR24421">
    <property type="entry name" value="NITRATE/NITRITE SENSOR PROTEIN NARX-RELATED"/>
    <property type="match status" value="1"/>
</dbReference>
<dbReference type="InterPro" id="IPR011712">
    <property type="entry name" value="Sig_transdc_His_kin_sub3_dim/P"/>
</dbReference>
<dbReference type="CDD" id="cd16917">
    <property type="entry name" value="HATPase_UhpB-NarQ-NarX-like"/>
    <property type="match status" value="1"/>
</dbReference>
<dbReference type="PANTHER" id="PTHR24421:SF10">
    <property type="entry name" value="NITRATE_NITRITE SENSOR PROTEIN NARQ"/>
    <property type="match status" value="1"/>
</dbReference>
<dbReference type="InterPro" id="IPR050482">
    <property type="entry name" value="Sensor_HK_TwoCompSys"/>
</dbReference>
<dbReference type="GO" id="GO:0000155">
    <property type="term" value="F:phosphorelay sensor kinase activity"/>
    <property type="evidence" value="ECO:0007669"/>
    <property type="project" value="InterPro"/>
</dbReference>
<evidence type="ECO:0000313" key="10">
    <source>
        <dbReference type="EMBL" id="CAB4636962.1"/>
    </source>
</evidence>
<dbReference type="InterPro" id="IPR003594">
    <property type="entry name" value="HATPase_dom"/>
</dbReference>
<evidence type="ECO:0000256" key="4">
    <source>
        <dbReference type="ARBA" id="ARBA00022679"/>
    </source>
</evidence>
<sequence length="187" mass="20319">MSNAQSTRVEIAREIHDGIAQDLVALGYQLDSVLAQPQTPALIRHEIRTVRFHVSDLLEKVRGEIFDLRTPINFATELALLIAEISPAIIYTNNTKEIESAQGEVLLPVIGELLRNAHKHSGATQICLDITNDHDGLMVTISDNGKGGADLAPGRYGILGVIERIESLSGSIQFQSGEEGTTVTIRL</sequence>
<keyword evidence="5" id="KW-0547">Nucleotide-binding</keyword>
<organism evidence="10">
    <name type="scientific">freshwater metagenome</name>
    <dbReference type="NCBI Taxonomy" id="449393"/>
    <lineage>
        <taxon>unclassified sequences</taxon>
        <taxon>metagenomes</taxon>
        <taxon>ecological metagenomes</taxon>
    </lineage>
</organism>
<dbReference type="Pfam" id="PF07730">
    <property type="entry name" value="HisKA_3"/>
    <property type="match status" value="1"/>
</dbReference>
<keyword evidence="6" id="KW-0418">Kinase</keyword>
<dbReference type="EMBL" id="CAEZVZ010000009">
    <property type="protein sequence ID" value="CAB4636962.1"/>
    <property type="molecule type" value="Genomic_DNA"/>
</dbReference>
<dbReference type="GO" id="GO:0046983">
    <property type="term" value="F:protein dimerization activity"/>
    <property type="evidence" value="ECO:0007669"/>
    <property type="project" value="InterPro"/>
</dbReference>
<comment type="catalytic activity">
    <reaction evidence="1">
        <text>ATP + protein L-histidine = ADP + protein N-phospho-L-histidine.</text>
        <dbReference type="EC" id="2.7.13.3"/>
    </reaction>
</comment>
<feature type="domain" description="Signal transduction histidine kinase subgroup 3 dimerisation and phosphoacceptor" evidence="9">
    <location>
        <begin position="8"/>
        <end position="71"/>
    </location>
</feature>
<evidence type="ECO:0000256" key="7">
    <source>
        <dbReference type="ARBA" id="ARBA00022840"/>
    </source>
</evidence>
<accession>A0A6J6JII4</accession>
<reference evidence="10" key="1">
    <citation type="submission" date="2020-05" db="EMBL/GenBank/DDBJ databases">
        <authorList>
            <person name="Chiriac C."/>
            <person name="Salcher M."/>
            <person name="Ghai R."/>
            <person name="Kavagutti S V."/>
        </authorList>
    </citation>
    <scope>NUCLEOTIDE SEQUENCE</scope>
</reference>
<evidence type="ECO:0000256" key="2">
    <source>
        <dbReference type="ARBA" id="ARBA00012438"/>
    </source>
</evidence>
<dbReference type="InterPro" id="IPR036890">
    <property type="entry name" value="HATPase_C_sf"/>
</dbReference>
<keyword evidence="7" id="KW-0067">ATP-binding</keyword>
<name>A0A6J6JII4_9ZZZZ</name>
<dbReference type="AlphaFoldDB" id="A0A6J6JII4"/>
<proteinExistence type="predicted"/>
<dbReference type="SUPFAM" id="SSF55874">
    <property type="entry name" value="ATPase domain of HSP90 chaperone/DNA topoisomerase II/histidine kinase"/>
    <property type="match status" value="1"/>
</dbReference>
<protein>
    <recommendedName>
        <fullName evidence="2">histidine kinase</fullName>
        <ecNumber evidence="2">2.7.13.3</ecNumber>
    </recommendedName>
</protein>
<dbReference type="Gene3D" id="3.30.565.10">
    <property type="entry name" value="Histidine kinase-like ATPase, C-terminal domain"/>
    <property type="match status" value="1"/>
</dbReference>
<evidence type="ECO:0000256" key="1">
    <source>
        <dbReference type="ARBA" id="ARBA00000085"/>
    </source>
</evidence>
<dbReference type="EC" id="2.7.13.3" evidence="2"/>
<evidence type="ECO:0000259" key="9">
    <source>
        <dbReference type="Pfam" id="PF07730"/>
    </source>
</evidence>
<evidence type="ECO:0000259" key="8">
    <source>
        <dbReference type="Pfam" id="PF02518"/>
    </source>
</evidence>
<dbReference type="GO" id="GO:0016020">
    <property type="term" value="C:membrane"/>
    <property type="evidence" value="ECO:0007669"/>
    <property type="project" value="InterPro"/>
</dbReference>
<dbReference type="GO" id="GO:0005524">
    <property type="term" value="F:ATP binding"/>
    <property type="evidence" value="ECO:0007669"/>
    <property type="project" value="UniProtKB-KW"/>
</dbReference>
<evidence type="ECO:0000256" key="6">
    <source>
        <dbReference type="ARBA" id="ARBA00022777"/>
    </source>
</evidence>
<evidence type="ECO:0000256" key="3">
    <source>
        <dbReference type="ARBA" id="ARBA00022553"/>
    </source>
</evidence>
<keyword evidence="4" id="KW-0808">Transferase</keyword>
<keyword evidence="3" id="KW-0597">Phosphoprotein</keyword>
<evidence type="ECO:0000256" key="5">
    <source>
        <dbReference type="ARBA" id="ARBA00022741"/>
    </source>
</evidence>
<gene>
    <name evidence="10" type="ORF">UFOPK2162_00126</name>
</gene>